<organism evidence="6 7">
    <name type="scientific">Coilia grayii</name>
    <name type="common">Gray's grenadier anchovy</name>
    <dbReference type="NCBI Taxonomy" id="363190"/>
    <lineage>
        <taxon>Eukaryota</taxon>
        <taxon>Metazoa</taxon>
        <taxon>Chordata</taxon>
        <taxon>Craniata</taxon>
        <taxon>Vertebrata</taxon>
        <taxon>Euteleostomi</taxon>
        <taxon>Actinopterygii</taxon>
        <taxon>Neopterygii</taxon>
        <taxon>Teleostei</taxon>
        <taxon>Clupei</taxon>
        <taxon>Clupeiformes</taxon>
        <taxon>Clupeoidei</taxon>
        <taxon>Engraulidae</taxon>
        <taxon>Coilinae</taxon>
        <taxon>Coilia</taxon>
    </lineage>
</organism>
<dbReference type="Proteomes" id="UP001591681">
    <property type="component" value="Unassembled WGS sequence"/>
</dbReference>
<comment type="similarity">
    <text evidence="2 5">Belongs to the somatotropin/prolactin family.</text>
</comment>
<dbReference type="Gene3D" id="1.20.1250.10">
    <property type="match status" value="1"/>
</dbReference>
<keyword evidence="3" id="KW-0964">Secreted</keyword>
<evidence type="ECO:0000256" key="4">
    <source>
        <dbReference type="ARBA" id="ARBA00023157"/>
    </source>
</evidence>
<dbReference type="AlphaFoldDB" id="A0ABD1K402"/>
<accession>A0ABD1K402</accession>
<evidence type="ECO:0008006" key="8">
    <source>
        <dbReference type="Google" id="ProtNLM"/>
    </source>
</evidence>
<dbReference type="GO" id="GO:0005179">
    <property type="term" value="F:hormone activity"/>
    <property type="evidence" value="ECO:0007669"/>
    <property type="project" value="UniProtKB-KW"/>
</dbReference>
<dbReference type="PRINTS" id="PR00836">
    <property type="entry name" value="SOMATOTROPIN"/>
</dbReference>
<dbReference type="PANTHER" id="PTHR11417:SF33">
    <property type="entry name" value="PROLACTIN LIKE"/>
    <property type="match status" value="1"/>
</dbReference>
<evidence type="ECO:0000256" key="2">
    <source>
        <dbReference type="ARBA" id="ARBA00008474"/>
    </source>
</evidence>
<dbReference type="InterPro" id="IPR018116">
    <property type="entry name" value="Somatotropin_CS"/>
</dbReference>
<evidence type="ECO:0000256" key="5">
    <source>
        <dbReference type="RuleBase" id="RU003618"/>
    </source>
</evidence>
<protein>
    <recommendedName>
        <fullName evidence="8">Prolactin</fullName>
    </recommendedName>
</protein>
<evidence type="ECO:0000256" key="1">
    <source>
        <dbReference type="ARBA" id="ARBA00004613"/>
    </source>
</evidence>
<evidence type="ECO:0000313" key="7">
    <source>
        <dbReference type="Proteomes" id="UP001591681"/>
    </source>
</evidence>
<dbReference type="Pfam" id="PF00103">
    <property type="entry name" value="Hormone_1"/>
    <property type="match status" value="1"/>
</dbReference>
<dbReference type="SUPFAM" id="SSF47266">
    <property type="entry name" value="4-helical cytokines"/>
    <property type="match status" value="1"/>
</dbReference>
<dbReference type="PANTHER" id="PTHR11417">
    <property type="entry name" value="SOMATOTROPIN,PROLACTIN"/>
    <property type="match status" value="1"/>
</dbReference>
<comment type="subcellular location">
    <subcellularLocation>
        <location evidence="1 5">Secreted</location>
    </subcellularLocation>
</comment>
<dbReference type="EMBL" id="JBHFQA010000009">
    <property type="protein sequence ID" value="KAL2093865.1"/>
    <property type="molecule type" value="Genomic_DNA"/>
</dbReference>
<dbReference type="PROSITE" id="PS00266">
    <property type="entry name" value="SOMATOTROPIN_1"/>
    <property type="match status" value="1"/>
</dbReference>
<gene>
    <name evidence="6" type="ORF">ACEWY4_011177</name>
</gene>
<proteinExistence type="inferred from homology"/>
<name>A0ABD1K402_9TELE</name>
<dbReference type="PROSITE" id="PS00338">
    <property type="entry name" value="SOMATOTROPIN_2"/>
    <property type="match status" value="1"/>
</dbReference>
<dbReference type="GO" id="GO:0005576">
    <property type="term" value="C:extracellular region"/>
    <property type="evidence" value="ECO:0007669"/>
    <property type="project" value="UniProtKB-SubCell"/>
</dbReference>
<keyword evidence="5" id="KW-0372">Hormone</keyword>
<keyword evidence="4" id="KW-1015">Disulfide bond</keyword>
<dbReference type="InterPro" id="IPR001400">
    <property type="entry name" value="Somatotropin/Prolactin"/>
</dbReference>
<evidence type="ECO:0000313" key="6">
    <source>
        <dbReference type="EMBL" id="KAL2093865.1"/>
    </source>
</evidence>
<dbReference type="InterPro" id="IPR009079">
    <property type="entry name" value="4_helix_cytokine-like_core"/>
</dbReference>
<comment type="caution">
    <text evidence="6">The sequence shown here is derived from an EMBL/GenBank/DDBJ whole genome shotgun (WGS) entry which is preliminary data.</text>
</comment>
<evidence type="ECO:0000256" key="3">
    <source>
        <dbReference type="ARBA" id="ARBA00022525"/>
    </source>
</evidence>
<reference evidence="6 7" key="1">
    <citation type="submission" date="2024-09" db="EMBL/GenBank/DDBJ databases">
        <title>A chromosome-level genome assembly of Gray's grenadier anchovy, Coilia grayii.</title>
        <authorList>
            <person name="Fu Z."/>
        </authorList>
    </citation>
    <scope>NUCLEOTIDE SEQUENCE [LARGE SCALE GENOMIC DNA]</scope>
    <source>
        <strain evidence="6">G4</strain>
        <tissue evidence="6">Muscle</tissue>
    </source>
</reference>
<keyword evidence="7" id="KW-1185">Reference proteome</keyword>
<sequence>MGRHGMTLLSLNIHPGIQIDLSTAKTYKIHQTTKMIQGSVLYIVFLSLGVKVGVMAAPLCTTGPAGCHRLPLLELFDRVIQHSARIHGLSSDLHTVYEQFFPSSENVIGGRKCPTSSIPTPNSKDIAQSLTREELTEVILRLLTAWEGHLSYLHDIMAHQQDFNTYSGSKALEMSDLVHQLKNGVQIMTQRMQLLGMISNSLSSMSSAEVLDTPFLERSMSSDHDLLYCLRRDTDKVQSYLRVLKCTILPEHEC</sequence>